<dbReference type="Gene3D" id="1.10.287.280">
    <property type="match status" value="1"/>
</dbReference>
<dbReference type="GO" id="GO:0003899">
    <property type="term" value="F:DNA-directed RNA polymerase activity"/>
    <property type="evidence" value="ECO:0007669"/>
    <property type="project" value="UniProtKB-EC"/>
</dbReference>
<dbReference type="EMBL" id="JAOCJE010000001">
    <property type="protein sequence ID" value="MDH1340537.1"/>
    <property type="molecule type" value="Genomic_DNA"/>
</dbReference>
<evidence type="ECO:0000313" key="10">
    <source>
        <dbReference type="Proteomes" id="UP001161697"/>
    </source>
</evidence>
<dbReference type="PANTHER" id="PTHR10102">
    <property type="entry name" value="DNA-DIRECTED RNA POLYMERASE, MITOCHONDRIAL"/>
    <property type="match status" value="1"/>
</dbReference>
<dbReference type="Gene3D" id="1.10.150.20">
    <property type="entry name" value="5' to 3' exonuclease, C-terminal subdomain"/>
    <property type="match status" value="1"/>
</dbReference>
<dbReference type="PANTHER" id="PTHR10102:SF0">
    <property type="entry name" value="DNA-DIRECTED RNA POLYMERASE, MITOCHONDRIAL"/>
    <property type="match status" value="1"/>
</dbReference>
<dbReference type="GO" id="GO:0000428">
    <property type="term" value="C:DNA-directed RNA polymerase complex"/>
    <property type="evidence" value="ECO:0007669"/>
    <property type="project" value="UniProtKB-KW"/>
</dbReference>
<gene>
    <name evidence="9" type="ORF">N5J11_15145</name>
</gene>
<dbReference type="InterPro" id="IPR037159">
    <property type="entry name" value="RNA_POL_N_sf"/>
</dbReference>
<dbReference type="Gene3D" id="1.10.1320.10">
    <property type="entry name" value="DNA-directed RNA polymerase, N-terminal domain"/>
    <property type="match status" value="1"/>
</dbReference>
<accession>A0AA42QB66</accession>
<dbReference type="InterPro" id="IPR043502">
    <property type="entry name" value="DNA/RNA_pol_sf"/>
</dbReference>
<evidence type="ECO:0000256" key="1">
    <source>
        <dbReference type="ARBA" id="ARBA00009493"/>
    </source>
</evidence>
<dbReference type="SUPFAM" id="SSF56672">
    <property type="entry name" value="DNA/RNA polymerases"/>
    <property type="match status" value="1"/>
</dbReference>
<reference evidence="9" key="1">
    <citation type="submission" date="2022-09" db="EMBL/GenBank/DDBJ databases">
        <title>Intensive care unit water sources are persistently colonized with multi-drug resistant bacteria and are the site of extensive horizontal gene transfer of antibiotic resistance genes.</title>
        <authorList>
            <person name="Diorio-Toth L."/>
        </authorList>
    </citation>
    <scope>NUCLEOTIDE SEQUENCE</scope>
    <source>
        <strain evidence="9">GD03704</strain>
    </source>
</reference>
<keyword evidence="4" id="KW-0808">Transferase</keyword>
<evidence type="ECO:0000256" key="4">
    <source>
        <dbReference type="ARBA" id="ARBA00022679"/>
    </source>
</evidence>
<dbReference type="AlphaFoldDB" id="A0AA42QB66"/>
<comment type="caution">
    <text evidence="9">The sequence shown here is derived from an EMBL/GenBank/DDBJ whole genome shotgun (WGS) entry which is preliminary data.</text>
</comment>
<organism evidence="9 10">
    <name type="scientific">Ectopseudomonas oleovorans</name>
    <name type="common">Pseudomonas oleovorans</name>
    <dbReference type="NCBI Taxonomy" id="301"/>
    <lineage>
        <taxon>Bacteria</taxon>
        <taxon>Pseudomonadati</taxon>
        <taxon>Pseudomonadota</taxon>
        <taxon>Gammaproteobacteria</taxon>
        <taxon>Pseudomonadales</taxon>
        <taxon>Pseudomonadaceae</taxon>
        <taxon>Ectopseudomonas</taxon>
    </lineage>
</organism>
<dbReference type="InterPro" id="IPR002092">
    <property type="entry name" value="DNA-dir_Rpol_phage-type"/>
</dbReference>
<dbReference type="RefSeq" id="WP_279534610.1">
    <property type="nucleotide sequence ID" value="NZ_CP104579.1"/>
</dbReference>
<dbReference type="GO" id="GO:0003677">
    <property type="term" value="F:DNA binding"/>
    <property type="evidence" value="ECO:0007669"/>
    <property type="project" value="InterPro"/>
</dbReference>
<dbReference type="EC" id="2.7.7.6" evidence="2"/>
<evidence type="ECO:0000256" key="3">
    <source>
        <dbReference type="ARBA" id="ARBA00022478"/>
    </source>
</evidence>
<evidence type="ECO:0000256" key="7">
    <source>
        <dbReference type="ARBA" id="ARBA00048552"/>
    </source>
</evidence>
<keyword evidence="6" id="KW-0804">Transcription</keyword>
<dbReference type="PROSITE" id="PS00900">
    <property type="entry name" value="RNA_POL_PHAGE_1"/>
    <property type="match status" value="1"/>
</dbReference>
<dbReference type="PROSITE" id="PS00489">
    <property type="entry name" value="RNA_POL_PHAGE_2"/>
    <property type="match status" value="1"/>
</dbReference>
<name>A0AA42QB66_ECTOL</name>
<protein>
    <recommendedName>
        <fullName evidence="2">DNA-directed RNA polymerase</fullName>
        <ecNumber evidence="2">2.7.7.6</ecNumber>
    </recommendedName>
</protein>
<evidence type="ECO:0000313" key="9">
    <source>
        <dbReference type="EMBL" id="MDH1340537.1"/>
    </source>
</evidence>
<dbReference type="GO" id="GO:0006351">
    <property type="term" value="P:DNA-templated transcription"/>
    <property type="evidence" value="ECO:0007669"/>
    <property type="project" value="InterPro"/>
</dbReference>
<evidence type="ECO:0000256" key="5">
    <source>
        <dbReference type="ARBA" id="ARBA00022695"/>
    </source>
</evidence>
<dbReference type="InterPro" id="IPR024075">
    <property type="entry name" value="DNA-dir_RNA_pol_helix_hairp_sf"/>
</dbReference>
<comment type="catalytic activity">
    <reaction evidence="7">
        <text>RNA(n) + a ribonucleoside 5'-triphosphate = RNA(n+1) + diphosphate</text>
        <dbReference type="Rhea" id="RHEA:21248"/>
        <dbReference type="Rhea" id="RHEA-COMP:14527"/>
        <dbReference type="Rhea" id="RHEA-COMP:17342"/>
        <dbReference type="ChEBI" id="CHEBI:33019"/>
        <dbReference type="ChEBI" id="CHEBI:61557"/>
        <dbReference type="ChEBI" id="CHEBI:140395"/>
        <dbReference type="EC" id="2.7.7.6"/>
    </reaction>
</comment>
<dbReference type="Proteomes" id="UP001161697">
    <property type="component" value="Unassembled WGS sequence"/>
</dbReference>
<sequence>MRALLPVKHDFSDIRESPNAFTTLSRLFGEDLAVQQLALEHEAYELGEQRFVKNLERTIEDGDFADSQPAQPLLTALVPRFISRYNEWLEYQNTKVRRKHVAIEEFRKLKPEIAAVATIKRVLSLLAVAGTGASVQRVAIGLGQTIEDEMRFGRIREEETEHYKRFIQPGLNKRNGALYKKQYLQAVERSMLEAGELKSEWASWERDEANPENDRRFQVGIKLMEILIESTELIIVRRESAGNAKKDQEVVELHPEWIKKLGERAFSLAGIAPIYQPCVVPPKKWVGVKGGGYWARGRKPLNFIRVRNKRALERYRDVDMPDVYEAVNLAQATPWSINQRVLGVVNELAQWQNVPIEDFPSLDTEALPDRSEGMDDNELVLKQWKREAAKVYRRERARTSRRLRFEFIVEQANKFKDYEAIWFPYNMDWRGRVYAIPAFNPQGNDMTKGLLMAAQGEPIGAEGRKWLAIHGANTAGVDKVSFDDRLQWVKDNEELILETARDPLGCTWWMDKDSPFCFLAFCFEWAGVIEQGDSYVCALPVAFDGSCSGIQHFSAMLRDERGGRAVNLLPSTEVQDIYRLVADEVNKLLAADAEFGTENSVELKEDKKTGDMREVLVLGTKTLAKGWNTYGVTRKVTKRSVMTLPYGSKEYGFSDQLLEDIIKPAVDSGNGTMFTDPGQYARYLAKHIWNAVSTVVVAAVEAMNWLQKAAKLLATEVKDKKTKEVLKPCLPVSWTTPDGFPVWQEYFQPIKRRIDLMFLGTHRMEATVVVRDSNALDARKQEAGVSPNFVHSQDGSHLRKTVVTASRRYGIEFFALIHDSFGTIPAHAGAMFKAVRETMVETYENADVLAEFRNEFMDQLHETQLEKMPELPRPGSLDIRLILQSDFAFA</sequence>
<evidence type="ECO:0000259" key="8">
    <source>
        <dbReference type="SMART" id="SM01311"/>
    </source>
</evidence>
<feature type="domain" description="DNA-directed RNA polymerase N-terminal" evidence="8">
    <location>
        <begin position="34"/>
        <end position="332"/>
    </location>
</feature>
<dbReference type="Pfam" id="PF00940">
    <property type="entry name" value="RNA_pol"/>
    <property type="match status" value="1"/>
</dbReference>
<comment type="similarity">
    <text evidence="1">Belongs to the phage and mitochondrial RNA polymerase family.</text>
</comment>
<keyword evidence="5" id="KW-0548">Nucleotidyltransferase</keyword>
<proteinExistence type="inferred from homology"/>
<dbReference type="Gene3D" id="1.10.287.260">
    <property type="match status" value="1"/>
</dbReference>
<dbReference type="InterPro" id="IPR029262">
    <property type="entry name" value="RPOL_N"/>
</dbReference>
<evidence type="ECO:0000256" key="6">
    <source>
        <dbReference type="ARBA" id="ARBA00023163"/>
    </source>
</evidence>
<dbReference type="InterPro" id="IPR046950">
    <property type="entry name" value="DNA-dir_Rpol_C_phage-type"/>
</dbReference>
<evidence type="ECO:0000256" key="2">
    <source>
        <dbReference type="ARBA" id="ARBA00012418"/>
    </source>
</evidence>
<keyword evidence="3" id="KW-0240">DNA-directed RNA polymerase</keyword>
<dbReference type="Pfam" id="PF14700">
    <property type="entry name" value="RPOL_N"/>
    <property type="match status" value="1"/>
</dbReference>
<dbReference type="SMART" id="SM01311">
    <property type="entry name" value="RPOL_N"/>
    <property type="match status" value="1"/>
</dbReference>